<evidence type="ECO:0000313" key="3">
    <source>
        <dbReference type="Proteomes" id="UP000629468"/>
    </source>
</evidence>
<comment type="caution">
    <text evidence="2">The sequence shown here is derived from an EMBL/GenBank/DDBJ whole genome shotgun (WGS) entry which is preliminary data.</text>
</comment>
<evidence type="ECO:0000256" key="1">
    <source>
        <dbReference type="SAM" id="MobiDB-lite"/>
    </source>
</evidence>
<feature type="region of interest" description="Disordered" evidence="1">
    <location>
        <begin position="1"/>
        <end position="145"/>
    </location>
</feature>
<name>A0A8H7C6W3_AGABI</name>
<evidence type="ECO:0008006" key="4">
    <source>
        <dbReference type="Google" id="ProtNLM"/>
    </source>
</evidence>
<reference evidence="2 3" key="1">
    <citation type="journal article" name="Sci. Rep.">
        <title>Telomere-to-telomere assembled and centromere annotated genomes of the two main subspecies of the button mushroom Agaricus bisporus reveal especially polymorphic chromosome ends.</title>
        <authorList>
            <person name="Sonnenberg A.S.M."/>
            <person name="Sedaghat-Telgerd N."/>
            <person name="Lavrijssen B."/>
            <person name="Ohm R.A."/>
            <person name="Hendrickx P.M."/>
            <person name="Scholtmeijer K."/>
            <person name="Baars J.J.P."/>
            <person name="van Peer A."/>
        </authorList>
    </citation>
    <scope>NUCLEOTIDE SEQUENCE [LARGE SCALE GENOMIC DNA]</scope>
    <source>
        <strain evidence="2 3">H119_p4</strain>
    </source>
</reference>
<protein>
    <recommendedName>
        <fullName evidence="4">Retrotransposon gag domain-containing protein</fullName>
    </recommendedName>
</protein>
<evidence type="ECO:0000313" key="2">
    <source>
        <dbReference type="EMBL" id="KAF7762619.1"/>
    </source>
</evidence>
<organism evidence="2 3">
    <name type="scientific">Agaricus bisporus var. burnettii</name>
    <dbReference type="NCBI Taxonomy" id="192524"/>
    <lineage>
        <taxon>Eukaryota</taxon>
        <taxon>Fungi</taxon>
        <taxon>Dikarya</taxon>
        <taxon>Basidiomycota</taxon>
        <taxon>Agaricomycotina</taxon>
        <taxon>Agaricomycetes</taxon>
        <taxon>Agaricomycetidae</taxon>
        <taxon>Agaricales</taxon>
        <taxon>Agaricineae</taxon>
        <taxon>Agaricaceae</taxon>
        <taxon>Agaricus</taxon>
    </lineage>
</organism>
<dbReference type="Proteomes" id="UP000629468">
    <property type="component" value="Unassembled WGS sequence"/>
</dbReference>
<dbReference type="EMBL" id="JABXXO010000012">
    <property type="protein sequence ID" value="KAF7762619.1"/>
    <property type="molecule type" value="Genomic_DNA"/>
</dbReference>
<dbReference type="AlphaFoldDB" id="A0A8H7C6W3"/>
<sequence length="736" mass="84250">MNPDAKWKAQIFGPDNEEQRATSRGPRSTSPMIYGTRKRGRMPPAPTKPRASRSAPFPLRDATWSSFDQGGPSRMEEDTMREAREEGLPLPRIEDWGTAESEKTLTDIGSQVGEEEEEQREDIERRLSQTPPTKLDKGKAREASPQIEDGLVEDTMFELLGITDPERAAHIRKKAMEITDEAFKAAGMEANQTSKKYIEIVRRNIHRLAEIYGNLKDNKSPGGETPMERLGERYHEKWNNERPTTSQGVVEQPATALLPPIQMGIHQPQPHHPIQIKMEYATSIGTSMDTLGKAYKSLYEPPREDESAIQYKTRLEAQDRHRSISMTMNEPKPPADTRKAKSPMRTAPAAVQFGLRQANEQKSDFTTHAYNNNRQRVYFSPPRPLPIPPTMKENDLSPLRGPNMINANSERSNGGRYSFIAPGPSSQQLPHESTLKNPIINNTRPIPKETILHETKVENNRQYSFKNYAPPEEYQQPRSQRGLSLARGMSIPMIGGIAEAIEQHQERMHDRLRSIIQYYLTEPTQVPKGYKVNSSRLPSDGGIEPYKGSPKFIILERFVTSVSIDFALRGLAGVGRTCDRLRNMHLVYYLQAEAKDMVMEHILGSLREQTEWTFEETIIALYDRFVLPTSTQEAKEKLSRLRYDARYGVQSFYDAIKKCAAQMNTYPEDHYLNDIFIKGIPSDMQQELILKYGMRPELNTLEEFLRCAANYENRKRLYGYYEKSLKFSTHNDRSYE</sequence>
<accession>A0A8H7C6W3</accession>
<gene>
    <name evidence="2" type="ORF">Agabi119p4_9212</name>
</gene>
<feature type="compositionally biased region" description="Basic and acidic residues" evidence="1">
    <location>
        <begin position="74"/>
        <end position="105"/>
    </location>
</feature>
<proteinExistence type="predicted"/>